<dbReference type="InterPro" id="IPR002575">
    <property type="entry name" value="Aminoglycoside_PTrfase"/>
</dbReference>
<dbReference type="Proteomes" id="UP000481861">
    <property type="component" value="Unassembled WGS sequence"/>
</dbReference>
<dbReference type="InterPro" id="IPR051678">
    <property type="entry name" value="AGP_Transferase"/>
</dbReference>
<dbReference type="Pfam" id="PF01636">
    <property type="entry name" value="APH"/>
    <property type="match status" value="1"/>
</dbReference>
<dbReference type="Gene3D" id="3.90.1200.10">
    <property type="match status" value="1"/>
</dbReference>
<evidence type="ECO:0000259" key="1">
    <source>
        <dbReference type="Pfam" id="PF01636"/>
    </source>
</evidence>
<keyword evidence="2" id="KW-0418">Kinase</keyword>
<dbReference type="AlphaFoldDB" id="A0A7C8I6U0"/>
<gene>
    <name evidence="2" type="ORF">BDV95DRAFT_612150</name>
</gene>
<evidence type="ECO:0000313" key="3">
    <source>
        <dbReference type="Proteomes" id="UP000481861"/>
    </source>
</evidence>
<evidence type="ECO:0000313" key="2">
    <source>
        <dbReference type="EMBL" id="KAF2865907.1"/>
    </source>
</evidence>
<sequence length="267" mass="30354">MPANMEIPTPEPSDTLLIQMCQSAPLIAGSYYGNRIVRLSDTLVAKYGMGVWSEEARNQEYAYVHTDSSILYVPRVYRYFEDHSQGSRVGYLIMEYVRGTRLDSVEIDPYTMEAVARAIAHLSTIPVPASQGPGSVVQGVARGYLWPPEGVTFNAFEDMQAWFNSRLAVVGEKRLDLISHPLVMRHMDLVRRNIILKSDSSVCFLDWAFAGFYPELFEIRYLRDLHPVDPAWSAFLLKYMRQPTVDEEQILAVLAIPAAVNERYFFG</sequence>
<dbReference type="OrthoDB" id="3250044at2759"/>
<dbReference type="InterPro" id="IPR011009">
    <property type="entry name" value="Kinase-like_dom_sf"/>
</dbReference>
<protein>
    <submittedName>
        <fullName evidence="2">Kinase-like domain-containing protein</fullName>
    </submittedName>
</protein>
<proteinExistence type="predicted"/>
<dbReference type="EMBL" id="JAADJZ010000030">
    <property type="protein sequence ID" value="KAF2865907.1"/>
    <property type="molecule type" value="Genomic_DNA"/>
</dbReference>
<accession>A0A7C8I6U0</accession>
<name>A0A7C8I6U0_9PLEO</name>
<dbReference type="PANTHER" id="PTHR21310:SF39">
    <property type="entry name" value="AMINOGLYCOSIDE PHOSPHOTRANSFERASE DOMAIN-CONTAINING PROTEIN"/>
    <property type="match status" value="1"/>
</dbReference>
<feature type="domain" description="Aminoglycoside phosphotransferase" evidence="1">
    <location>
        <begin position="52"/>
        <end position="236"/>
    </location>
</feature>
<organism evidence="2 3">
    <name type="scientific">Massariosphaeria phaeospora</name>
    <dbReference type="NCBI Taxonomy" id="100035"/>
    <lineage>
        <taxon>Eukaryota</taxon>
        <taxon>Fungi</taxon>
        <taxon>Dikarya</taxon>
        <taxon>Ascomycota</taxon>
        <taxon>Pezizomycotina</taxon>
        <taxon>Dothideomycetes</taxon>
        <taxon>Pleosporomycetidae</taxon>
        <taxon>Pleosporales</taxon>
        <taxon>Pleosporales incertae sedis</taxon>
        <taxon>Massariosphaeria</taxon>
    </lineage>
</organism>
<comment type="caution">
    <text evidence="2">The sequence shown here is derived from an EMBL/GenBank/DDBJ whole genome shotgun (WGS) entry which is preliminary data.</text>
</comment>
<keyword evidence="3" id="KW-1185">Reference proteome</keyword>
<dbReference type="GO" id="GO:0016301">
    <property type="term" value="F:kinase activity"/>
    <property type="evidence" value="ECO:0007669"/>
    <property type="project" value="UniProtKB-KW"/>
</dbReference>
<dbReference type="SUPFAM" id="SSF56112">
    <property type="entry name" value="Protein kinase-like (PK-like)"/>
    <property type="match status" value="1"/>
</dbReference>
<keyword evidence="2" id="KW-0808">Transferase</keyword>
<dbReference type="PANTHER" id="PTHR21310">
    <property type="entry name" value="AMINOGLYCOSIDE PHOSPHOTRANSFERASE-RELATED-RELATED"/>
    <property type="match status" value="1"/>
</dbReference>
<reference evidence="2 3" key="1">
    <citation type="submission" date="2020-01" db="EMBL/GenBank/DDBJ databases">
        <authorList>
            <consortium name="DOE Joint Genome Institute"/>
            <person name="Haridas S."/>
            <person name="Albert R."/>
            <person name="Binder M."/>
            <person name="Bloem J."/>
            <person name="Labutti K."/>
            <person name="Salamov A."/>
            <person name="Andreopoulos B."/>
            <person name="Baker S.E."/>
            <person name="Barry K."/>
            <person name="Bills G."/>
            <person name="Bluhm B.H."/>
            <person name="Cannon C."/>
            <person name="Castanera R."/>
            <person name="Culley D.E."/>
            <person name="Daum C."/>
            <person name="Ezra D."/>
            <person name="Gonzalez J.B."/>
            <person name="Henrissat B."/>
            <person name="Kuo A."/>
            <person name="Liang C."/>
            <person name="Lipzen A."/>
            <person name="Lutzoni F."/>
            <person name="Magnuson J."/>
            <person name="Mondo S."/>
            <person name="Nolan M."/>
            <person name="Ohm R."/>
            <person name="Pangilinan J."/>
            <person name="Park H.-J.H."/>
            <person name="Ramirez L."/>
            <person name="Alfaro M."/>
            <person name="Sun H."/>
            <person name="Tritt A."/>
            <person name="Yoshinaga Y."/>
            <person name="Zwiers L.-H.L."/>
            <person name="Turgeon B.G."/>
            <person name="Goodwin S.B."/>
            <person name="Spatafora J.W."/>
            <person name="Crous P.W."/>
            <person name="Grigoriev I.V."/>
        </authorList>
    </citation>
    <scope>NUCLEOTIDE SEQUENCE [LARGE SCALE GENOMIC DNA]</scope>
    <source>
        <strain evidence="2 3">CBS 611.86</strain>
    </source>
</reference>